<dbReference type="EMBL" id="CAUYUJ010016862">
    <property type="protein sequence ID" value="CAK0869566.1"/>
    <property type="molecule type" value="Genomic_DNA"/>
</dbReference>
<feature type="region of interest" description="Disordered" evidence="1">
    <location>
        <begin position="181"/>
        <end position="203"/>
    </location>
</feature>
<protein>
    <submittedName>
        <fullName evidence="3">Uncharacterized protein</fullName>
    </submittedName>
</protein>
<evidence type="ECO:0000256" key="2">
    <source>
        <dbReference type="SAM" id="SignalP"/>
    </source>
</evidence>
<keyword evidence="2" id="KW-0732">Signal</keyword>
<comment type="caution">
    <text evidence="3">The sequence shown here is derived from an EMBL/GenBank/DDBJ whole genome shotgun (WGS) entry which is preliminary data.</text>
</comment>
<accession>A0ABN9V9B4</accession>
<keyword evidence="4" id="KW-1185">Reference proteome</keyword>
<feature type="chain" id="PRO_5046377696" evidence="2">
    <location>
        <begin position="19"/>
        <end position="265"/>
    </location>
</feature>
<evidence type="ECO:0000313" key="3">
    <source>
        <dbReference type="EMBL" id="CAK0869566.1"/>
    </source>
</evidence>
<feature type="region of interest" description="Disordered" evidence="1">
    <location>
        <begin position="129"/>
        <end position="156"/>
    </location>
</feature>
<sequence length="265" mass="28480">MSHCCNCVCCSSWQCCFGCSFCGSECCGGGSSTCAMYACGSLVCGWRCCASDGGSPLASAEGVRVSSGMCSSAREAPGQSVMRERALQPSVEELQLSPRVHRRWLLQALEILRRAGGGTAMPDWKSAPLLPLEPAAEGGASLDQASPDEKEPITKSEETELKVWARAVILRARELQDVGIYPSDEVSPDHPDGPNCSDGPTVTEHVREHNSTQVGATGHQTALLNFNASVPFQTRRGRHFWNVCNCVFCSPGYTWTNHMDGNDDS</sequence>
<feature type="signal peptide" evidence="2">
    <location>
        <begin position="1"/>
        <end position="18"/>
    </location>
</feature>
<evidence type="ECO:0000313" key="4">
    <source>
        <dbReference type="Proteomes" id="UP001189429"/>
    </source>
</evidence>
<evidence type="ECO:0000256" key="1">
    <source>
        <dbReference type="SAM" id="MobiDB-lite"/>
    </source>
</evidence>
<feature type="compositionally biased region" description="Basic and acidic residues" evidence="1">
    <location>
        <begin position="147"/>
        <end position="156"/>
    </location>
</feature>
<organism evidence="3 4">
    <name type="scientific">Prorocentrum cordatum</name>
    <dbReference type="NCBI Taxonomy" id="2364126"/>
    <lineage>
        <taxon>Eukaryota</taxon>
        <taxon>Sar</taxon>
        <taxon>Alveolata</taxon>
        <taxon>Dinophyceae</taxon>
        <taxon>Prorocentrales</taxon>
        <taxon>Prorocentraceae</taxon>
        <taxon>Prorocentrum</taxon>
    </lineage>
</organism>
<gene>
    <name evidence="3" type="ORF">PCOR1329_LOCUS55887</name>
</gene>
<name>A0ABN9V9B4_9DINO</name>
<proteinExistence type="predicted"/>
<reference evidence="3" key="1">
    <citation type="submission" date="2023-10" db="EMBL/GenBank/DDBJ databases">
        <authorList>
            <person name="Chen Y."/>
            <person name="Shah S."/>
            <person name="Dougan E. K."/>
            <person name="Thang M."/>
            <person name="Chan C."/>
        </authorList>
    </citation>
    <scope>NUCLEOTIDE SEQUENCE [LARGE SCALE GENOMIC DNA]</scope>
</reference>
<dbReference type="Proteomes" id="UP001189429">
    <property type="component" value="Unassembled WGS sequence"/>
</dbReference>